<comment type="caution">
    <text evidence="1">The sequence shown here is derived from an EMBL/GenBank/DDBJ whole genome shotgun (WGS) entry which is preliminary data.</text>
</comment>
<name>D4DAA9_TRIVH</name>
<dbReference type="GeneID" id="9578761"/>
<dbReference type="HOGENOM" id="CLU_2147694_0_0_1"/>
<sequence length="112" mass="13169">MHPFLRPIHTYTPLPPNSHFIVKKHLHDKKKTHIGKKPLRHIQHRKGEANEKPKWKKEGRKVKSTNGQNIILPFPRFIIPSFPPSLFFIPDPILFPRPLLSTPYLLLLLTTY</sequence>
<organism evidence="1 2">
    <name type="scientific">Trichophyton verrucosum (strain HKI 0517)</name>
    <dbReference type="NCBI Taxonomy" id="663202"/>
    <lineage>
        <taxon>Eukaryota</taxon>
        <taxon>Fungi</taxon>
        <taxon>Dikarya</taxon>
        <taxon>Ascomycota</taxon>
        <taxon>Pezizomycotina</taxon>
        <taxon>Eurotiomycetes</taxon>
        <taxon>Eurotiomycetidae</taxon>
        <taxon>Onygenales</taxon>
        <taxon>Arthrodermataceae</taxon>
        <taxon>Trichophyton</taxon>
    </lineage>
</organism>
<dbReference type="EMBL" id="ACYE01000205">
    <property type="protein sequence ID" value="EFE41260.1"/>
    <property type="molecule type" value="Genomic_DNA"/>
</dbReference>
<dbReference type="AlphaFoldDB" id="D4DAA9"/>
<evidence type="ECO:0000313" key="1">
    <source>
        <dbReference type="EMBL" id="EFE41260.1"/>
    </source>
</evidence>
<gene>
    <name evidence="1" type="ORF">TRV_04056</name>
</gene>
<keyword evidence="2" id="KW-1185">Reference proteome</keyword>
<protein>
    <submittedName>
        <fullName evidence="1">Uncharacterized protein</fullName>
    </submittedName>
</protein>
<dbReference type="Proteomes" id="UP000008383">
    <property type="component" value="Unassembled WGS sequence"/>
</dbReference>
<accession>D4DAA9</accession>
<dbReference type="RefSeq" id="XP_003021878.1">
    <property type="nucleotide sequence ID" value="XM_003021832.1"/>
</dbReference>
<proteinExistence type="predicted"/>
<dbReference type="KEGG" id="tve:TRV_04056"/>
<evidence type="ECO:0000313" key="2">
    <source>
        <dbReference type="Proteomes" id="UP000008383"/>
    </source>
</evidence>
<reference evidence="2" key="1">
    <citation type="journal article" date="2011" name="Genome Biol.">
        <title>Comparative and functional genomics provide insights into the pathogenicity of dermatophytic fungi.</title>
        <authorList>
            <person name="Burmester A."/>
            <person name="Shelest E."/>
            <person name="Gloeckner G."/>
            <person name="Heddergott C."/>
            <person name="Schindler S."/>
            <person name="Staib P."/>
            <person name="Heidel A."/>
            <person name="Felder M."/>
            <person name="Petzold A."/>
            <person name="Szafranski K."/>
            <person name="Feuermann M."/>
            <person name="Pedruzzi I."/>
            <person name="Priebe S."/>
            <person name="Groth M."/>
            <person name="Winkler R."/>
            <person name="Li W."/>
            <person name="Kniemeyer O."/>
            <person name="Schroeckh V."/>
            <person name="Hertweck C."/>
            <person name="Hube B."/>
            <person name="White T.C."/>
            <person name="Platzer M."/>
            <person name="Guthke R."/>
            <person name="Heitman J."/>
            <person name="Woestemeyer J."/>
            <person name="Zipfel P.F."/>
            <person name="Monod M."/>
            <person name="Brakhage A.A."/>
        </authorList>
    </citation>
    <scope>NUCLEOTIDE SEQUENCE [LARGE SCALE GENOMIC DNA]</scope>
    <source>
        <strain evidence="2">HKI 0517</strain>
    </source>
</reference>